<dbReference type="WBParaSite" id="sdigi.contig693.g9516.t1">
    <property type="protein sequence ID" value="sdigi.contig693.g9516.t1"/>
    <property type="gene ID" value="sdigi.contig693.g9516"/>
</dbReference>
<reference evidence="2" key="1">
    <citation type="submission" date="2022-11" db="UniProtKB">
        <authorList>
            <consortium name="WormBaseParasite"/>
        </authorList>
    </citation>
    <scope>IDENTIFICATION</scope>
</reference>
<keyword evidence="1" id="KW-1185">Reference proteome</keyword>
<organism evidence="1 2">
    <name type="scientific">Setaria digitata</name>
    <dbReference type="NCBI Taxonomy" id="48799"/>
    <lineage>
        <taxon>Eukaryota</taxon>
        <taxon>Metazoa</taxon>
        <taxon>Ecdysozoa</taxon>
        <taxon>Nematoda</taxon>
        <taxon>Chromadorea</taxon>
        <taxon>Rhabditida</taxon>
        <taxon>Spirurina</taxon>
        <taxon>Spiruromorpha</taxon>
        <taxon>Filarioidea</taxon>
        <taxon>Setariidae</taxon>
        <taxon>Setaria</taxon>
    </lineage>
</organism>
<sequence length="82" mass="9496">MEILKLLHDMYLNINKMKKQQSRKKLFSKPEIFGQKFEAKDCDDGSAVRLREELRGRNDTVGLTETEPCLPNSVLLASRRIC</sequence>
<protein>
    <submittedName>
        <fullName evidence="2">Uncharacterized protein</fullName>
    </submittedName>
</protein>
<name>A0A915Q6H5_9BILA</name>
<dbReference type="AlphaFoldDB" id="A0A915Q6H5"/>
<evidence type="ECO:0000313" key="1">
    <source>
        <dbReference type="Proteomes" id="UP000887581"/>
    </source>
</evidence>
<evidence type="ECO:0000313" key="2">
    <source>
        <dbReference type="WBParaSite" id="sdigi.contig693.g9516.t1"/>
    </source>
</evidence>
<dbReference type="Proteomes" id="UP000887581">
    <property type="component" value="Unplaced"/>
</dbReference>
<proteinExistence type="predicted"/>
<accession>A0A915Q6H5</accession>